<gene>
    <name evidence="3" type="ORF">A5893_05975</name>
</gene>
<evidence type="ECO:0000313" key="3">
    <source>
        <dbReference type="EMBL" id="OAQ40493.1"/>
    </source>
</evidence>
<dbReference type="OrthoDB" id="978236at2"/>
<feature type="domain" description="Outer membrane protein beta-barrel" evidence="2">
    <location>
        <begin position="18"/>
        <end position="192"/>
    </location>
</feature>
<dbReference type="Proteomes" id="UP000078459">
    <property type="component" value="Unassembled WGS sequence"/>
</dbReference>
<dbReference type="RefSeq" id="WP_068821730.1">
    <property type="nucleotide sequence ID" value="NZ_LWHJ01000022.1"/>
</dbReference>
<dbReference type="InterPro" id="IPR025665">
    <property type="entry name" value="Beta-barrel_OMP_2"/>
</dbReference>
<feature type="signal peptide" evidence="1">
    <location>
        <begin position="1"/>
        <end position="19"/>
    </location>
</feature>
<name>A0A179DJ83_9SPHI</name>
<comment type="caution">
    <text evidence="3">The sequence shown here is derived from an EMBL/GenBank/DDBJ whole genome shotgun (WGS) entry which is preliminary data.</text>
</comment>
<keyword evidence="4" id="KW-1185">Reference proteome</keyword>
<dbReference type="AlphaFoldDB" id="A0A179DJ83"/>
<protein>
    <recommendedName>
        <fullName evidence="2">Outer membrane protein beta-barrel domain-containing protein</fullName>
    </recommendedName>
</protein>
<evidence type="ECO:0000259" key="2">
    <source>
        <dbReference type="Pfam" id="PF13568"/>
    </source>
</evidence>
<dbReference type="STRING" id="1826909.A5893_05975"/>
<keyword evidence="1" id="KW-0732">Signal</keyword>
<evidence type="ECO:0000256" key="1">
    <source>
        <dbReference type="SAM" id="SignalP"/>
    </source>
</evidence>
<organism evidence="3 4">
    <name type="scientific">Pedobacter psychrophilus</name>
    <dbReference type="NCBI Taxonomy" id="1826909"/>
    <lineage>
        <taxon>Bacteria</taxon>
        <taxon>Pseudomonadati</taxon>
        <taxon>Bacteroidota</taxon>
        <taxon>Sphingobacteriia</taxon>
        <taxon>Sphingobacteriales</taxon>
        <taxon>Sphingobacteriaceae</taxon>
        <taxon>Pedobacter</taxon>
    </lineage>
</organism>
<proteinExistence type="predicted"/>
<sequence>MKKILIAAILCFSTSIIFAQQEDTFKGFKLGLTAHPTFGYIKSDIQGTEGDGLRAGFTYGLLGDFYFAQNYAFSTALKLTTINGQTKANSTNEQKVYKLQYIEIPATVKLCTSENNGLKFFGQFGLGNGFNVRAKQDIKGLSSTPIQEDIDIYKTTSFYRASLIIGAGAEFTVGEKTKLAGGLTFDNGFTDIQSGAGTLKNSYLGLNLAVYF</sequence>
<dbReference type="Pfam" id="PF13568">
    <property type="entry name" value="OMP_b-brl_2"/>
    <property type="match status" value="1"/>
</dbReference>
<reference evidence="3 4" key="1">
    <citation type="submission" date="2016-04" db="EMBL/GenBank/DDBJ databases">
        <authorList>
            <person name="Evans L.H."/>
            <person name="Alamgir A."/>
            <person name="Owens N."/>
            <person name="Weber N.D."/>
            <person name="Virtaneva K."/>
            <person name="Barbian K."/>
            <person name="Babar A."/>
            <person name="Rosenke K."/>
        </authorList>
    </citation>
    <scope>NUCLEOTIDE SEQUENCE [LARGE SCALE GENOMIC DNA]</scope>
    <source>
        <strain evidence="3 4">CCM 8644</strain>
    </source>
</reference>
<evidence type="ECO:0000313" key="4">
    <source>
        <dbReference type="Proteomes" id="UP000078459"/>
    </source>
</evidence>
<dbReference type="EMBL" id="LWHJ01000022">
    <property type="protein sequence ID" value="OAQ40493.1"/>
    <property type="molecule type" value="Genomic_DNA"/>
</dbReference>
<feature type="chain" id="PRO_5008100628" description="Outer membrane protein beta-barrel domain-containing protein" evidence="1">
    <location>
        <begin position="20"/>
        <end position="212"/>
    </location>
</feature>
<accession>A0A179DJ83</accession>
<reference evidence="3 4" key="2">
    <citation type="submission" date="2016-06" db="EMBL/GenBank/DDBJ databases">
        <title>Pedobacter psychrophilus sp. nov., isolated from Antarctic fragmentary rock.</title>
        <authorList>
            <person name="Svec P."/>
        </authorList>
    </citation>
    <scope>NUCLEOTIDE SEQUENCE [LARGE SCALE GENOMIC DNA]</scope>
    <source>
        <strain evidence="3 4">CCM 8644</strain>
    </source>
</reference>